<evidence type="ECO:0000313" key="2">
    <source>
        <dbReference type="EMBL" id="KAK7477996.1"/>
    </source>
</evidence>
<accession>A0ABD0JSB1</accession>
<name>A0ABD0JSB1_9CAEN</name>
<reference evidence="2 3" key="1">
    <citation type="journal article" date="2023" name="Sci. Data">
        <title>Genome assembly of the Korean intertidal mud-creeper Batillaria attramentaria.</title>
        <authorList>
            <person name="Patra A.K."/>
            <person name="Ho P.T."/>
            <person name="Jun S."/>
            <person name="Lee S.J."/>
            <person name="Kim Y."/>
            <person name="Won Y.J."/>
        </authorList>
    </citation>
    <scope>NUCLEOTIDE SEQUENCE [LARGE SCALE GENOMIC DNA]</scope>
    <source>
        <strain evidence="2">Wonlab-2016</strain>
    </source>
</reference>
<dbReference type="InterPro" id="IPR000477">
    <property type="entry name" value="RT_dom"/>
</dbReference>
<evidence type="ECO:0000313" key="3">
    <source>
        <dbReference type="Proteomes" id="UP001519460"/>
    </source>
</evidence>
<dbReference type="EMBL" id="JACVVK020000336">
    <property type="protein sequence ID" value="KAK7477996.1"/>
    <property type="molecule type" value="Genomic_DNA"/>
</dbReference>
<sequence>MAYTEVSPCTKVRSCLVARMLPAPLRIGVPQGSVLRPVLFYLYVHPLLSIVDSHSMSHHGYADDTQLYKCSRVSQVPAIIQDVSNCISDVKL</sequence>
<organism evidence="2 3">
    <name type="scientific">Batillaria attramentaria</name>
    <dbReference type="NCBI Taxonomy" id="370345"/>
    <lineage>
        <taxon>Eukaryota</taxon>
        <taxon>Metazoa</taxon>
        <taxon>Spiralia</taxon>
        <taxon>Lophotrochozoa</taxon>
        <taxon>Mollusca</taxon>
        <taxon>Gastropoda</taxon>
        <taxon>Caenogastropoda</taxon>
        <taxon>Sorbeoconcha</taxon>
        <taxon>Cerithioidea</taxon>
        <taxon>Batillariidae</taxon>
        <taxon>Batillaria</taxon>
    </lineage>
</organism>
<dbReference type="Pfam" id="PF00078">
    <property type="entry name" value="RVT_1"/>
    <property type="match status" value="1"/>
</dbReference>
<proteinExistence type="predicted"/>
<evidence type="ECO:0000259" key="1">
    <source>
        <dbReference type="Pfam" id="PF00078"/>
    </source>
</evidence>
<gene>
    <name evidence="2" type="ORF">BaRGS_00030754</name>
</gene>
<keyword evidence="3" id="KW-1185">Reference proteome</keyword>
<dbReference type="PANTHER" id="PTHR33332">
    <property type="entry name" value="REVERSE TRANSCRIPTASE DOMAIN-CONTAINING PROTEIN"/>
    <property type="match status" value="1"/>
</dbReference>
<protein>
    <recommendedName>
        <fullName evidence="1">Reverse transcriptase domain-containing protein</fullName>
    </recommendedName>
</protein>
<dbReference type="Proteomes" id="UP001519460">
    <property type="component" value="Unassembled WGS sequence"/>
</dbReference>
<comment type="caution">
    <text evidence="2">The sequence shown here is derived from an EMBL/GenBank/DDBJ whole genome shotgun (WGS) entry which is preliminary data.</text>
</comment>
<feature type="domain" description="Reverse transcriptase" evidence="1">
    <location>
        <begin position="27"/>
        <end position="92"/>
    </location>
</feature>
<dbReference type="AlphaFoldDB" id="A0ABD0JSB1"/>